<evidence type="ECO:0000256" key="1">
    <source>
        <dbReference type="ARBA" id="ARBA00004443"/>
    </source>
</evidence>
<keyword evidence="11" id="KW-1185">Reference proteome</keyword>
<keyword evidence="6" id="KW-0249">Electron transport</keyword>
<comment type="similarity">
    <text evidence="2">Belongs to the complex I NDUFB10 subunit family.</text>
</comment>
<evidence type="ECO:0008006" key="12">
    <source>
        <dbReference type="Google" id="ProtNLM"/>
    </source>
</evidence>
<evidence type="ECO:0000256" key="6">
    <source>
        <dbReference type="ARBA" id="ARBA00022982"/>
    </source>
</evidence>
<dbReference type="PANTHER" id="PTHR13094">
    <property type="entry name" value="NADH-UBIQUINONE OXIDOREDUCTASE PDSW SUBUNIT"/>
    <property type="match status" value="1"/>
</dbReference>
<organism evidence="9">
    <name type="scientific">Pelagomonas calceolata</name>
    <dbReference type="NCBI Taxonomy" id="35677"/>
    <lineage>
        <taxon>Eukaryota</taxon>
        <taxon>Sar</taxon>
        <taxon>Stramenopiles</taxon>
        <taxon>Ochrophyta</taxon>
        <taxon>Pelagophyceae</taxon>
        <taxon>Pelagomonadales</taxon>
        <taxon>Pelagomonadaceae</taxon>
        <taxon>Pelagomonas</taxon>
    </lineage>
</organism>
<evidence type="ECO:0000256" key="7">
    <source>
        <dbReference type="ARBA" id="ARBA00023128"/>
    </source>
</evidence>
<keyword evidence="4" id="KW-0679">Respiratory chain</keyword>
<evidence type="ECO:0000256" key="2">
    <source>
        <dbReference type="ARBA" id="ARBA00008317"/>
    </source>
</evidence>
<accession>A0A6U1N2S4</accession>
<dbReference type="Pfam" id="PF10249">
    <property type="entry name" value="NDUFB10"/>
    <property type="match status" value="1"/>
</dbReference>
<keyword evidence="5" id="KW-0999">Mitochondrion inner membrane</keyword>
<name>A0A6U1N2S4_9STRA</name>
<evidence type="ECO:0000313" key="10">
    <source>
        <dbReference type="EMBL" id="CAH0377696.1"/>
    </source>
</evidence>
<reference evidence="10" key="2">
    <citation type="submission" date="2021-11" db="EMBL/GenBank/DDBJ databases">
        <authorList>
            <consortium name="Genoscope - CEA"/>
            <person name="William W."/>
        </authorList>
    </citation>
    <scope>NUCLEOTIDE SEQUENCE</scope>
</reference>
<dbReference type="InterPro" id="IPR039993">
    <property type="entry name" value="NDUFB10"/>
</dbReference>
<dbReference type="PANTHER" id="PTHR13094:SF1">
    <property type="entry name" value="NADH DEHYDROGENASE [UBIQUINONE] 1 BETA SUBCOMPLEX SUBUNIT 10"/>
    <property type="match status" value="1"/>
</dbReference>
<dbReference type="GO" id="GO:0005743">
    <property type="term" value="C:mitochondrial inner membrane"/>
    <property type="evidence" value="ECO:0007669"/>
    <property type="project" value="UniProtKB-SubCell"/>
</dbReference>
<comment type="subcellular location">
    <subcellularLocation>
        <location evidence="1">Mitochondrion inner membrane</location>
        <topology evidence="1">Peripheral membrane protein</topology>
        <orientation evidence="1">Matrix side</orientation>
    </subcellularLocation>
</comment>
<keyword evidence="7" id="KW-0496">Mitochondrion</keyword>
<gene>
    <name evidence="9" type="ORF">PCAL00307_LOCUS16755</name>
    <name evidence="10" type="ORF">PECAL_5P22230</name>
</gene>
<dbReference type="GO" id="GO:0045271">
    <property type="term" value="C:respiratory chain complex I"/>
    <property type="evidence" value="ECO:0007669"/>
    <property type="project" value="UniProtKB-ARBA"/>
</dbReference>
<keyword evidence="3" id="KW-0813">Transport</keyword>
<dbReference type="Proteomes" id="UP000789595">
    <property type="component" value="Unassembled WGS sequence"/>
</dbReference>
<evidence type="ECO:0000256" key="8">
    <source>
        <dbReference type="ARBA" id="ARBA00023136"/>
    </source>
</evidence>
<dbReference type="OrthoDB" id="10252718at2759"/>
<evidence type="ECO:0000313" key="11">
    <source>
        <dbReference type="Proteomes" id="UP000789595"/>
    </source>
</evidence>
<proteinExistence type="inferred from homology"/>
<protein>
    <recommendedName>
        <fullName evidence="12">NADH dehydrogenase [ubiquinone] 1 beta subcomplex subunit 10</fullName>
    </recommendedName>
</protein>
<evidence type="ECO:0000256" key="5">
    <source>
        <dbReference type="ARBA" id="ARBA00022792"/>
    </source>
</evidence>
<evidence type="ECO:0000256" key="4">
    <source>
        <dbReference type="ARBA" id="ARBA00022660"/>
    </source>
</evidence>
<reference evidence="9" key="1">
    <citation type="submission" date="2021-01" db="EMBL/GenBank/DDBJ databases">
        <authorList>
            <person name="Corre E."/>
            <person name="Pelletier E."/>
            <person name="Niang G."/>
            <person name="Scheremetjew M."/>
            <person name="Finn R."/>
            <person name="Kale V."/>
            <person name="Holt S."/>
            <person name="Cochrane G."/>
            <person name="Meng A."/>
            <person name="Brown T."/>
            <person name="Cohen L."/>
        </authorList>
    </citation>
    <scope>NUCLEOTIDE SEQUENCE</scope>
    <source>
        <strain evidence="9">CCMP1756</strain>
    </source>
</reference>
<dbReference type="InterPro" id="IPR019377">
    <property type="entry name" value="NADH_UbQ_OxRdtase_su10"/>
</dbReference>
<dbReference type="AlphaFoldDB" id="A0A6U1N2S4"/>
<keyword evidence="8" id="KW-0472">Membrane</keyword>
<dbReference type="EMBL" id="HBIW01019477">
    <property type="protein sequence ID" value="CAE0701319.1"/>
    <property type="molecule type" value="Transcribed_RNA"/>
</dbReference>
<evidence type="ECO:0000256" key="3">
    <source>
        <dbReference type="ARBA" id="ARBA00022448"/>
    </source>
</evidence>
<dbReference type="EMBL" id="CAKKNE010000005">
    <property type="protein sequence ID" value="CAH0377696.1"/>
    <property type="molecule type" value="Genomic_DNA"/>
</dbReference>
<evidence type="ECO:0000313" key="9">
    <source>
        <dbReference type="EMBL" id="CAE0701319.1"/>
    </source>
</evidence>
<sequence>MPGAPYNDAYPVGVQLKPYPHVPSDLRADGRRHDDPVGYALAREQRGRERIIAEETVKIVREQVAQCYQREGVNHYQNCKHLTKQYYDLITAPGFGILQPGKE</sequence>